<feature type="signal peptide" evidence="1">
    <location>
        <begin position="1"/>
        <end position="20"/>
    </location>
</feature>
<dbReference type="PANTHER" id="PTHR37685:SF1">
    <property type="entry name" value="GEO11136P1-RELATED"/>
    <property type="match status" value="1"/>
</dbReference>
<feature type="chain" id="PRO_5041395212" description="Salivary secreted peptide" evidence="1">
    <location>
        <begin position="21"/>
        <end position="133"/>
    </location>
</feature>
<reference evidence="2" key="2">
    <citation type="submission" date="2023-03" db="EMBL/GenBank/DDBJ databases">
        <authorList>
            <person name="Inwood S.N."/>
            <person name="Skelly J.G."/>
            <person name="Guhlin J."/>
            <person name="Harrop T.W.R."/>
            <person name="Goldson S.G."/>
            <person name="Dearden P.K."/>
        </authorList>
    </citation>
    <scope>NUCLEOTIDE SEQUENCE</scope>
    <source>
        <strain evidence="2">Irish</strain>
        <tissue evidence="2">Whole body</tissue>
    </source>
</reference>
<dbReference type="InterPro" id="IPR031734">
    <property type="entry name" value="MBF2"/>
</dbReference>
<evidence type="ECO:0000313" key="3">
    <source>
        <dbReference type="Proteomes" id="UP001168990"/>
    </source>
</evidence>
<evidence type="ECO:0000256" key="1">
    <source>
        <dbReference type="SAM" id="SignalP"/>
    </source>
</evidence>
<evidence type="ECO:0008006" key="4">
    <source>
        <dbReference type="Google" id="ProtNLM"/>
    </source>
</evidence>
<gene>
    <name evidence="2" type="ORF">PV328_006932</name>
</gene>
<dbReference type="EMBL" id="JAQQBS010000002">
    <property type="protein sequence ID" value="KAK0173785.1"/>
    <property type="molecule type" value="Genomic_DNA"/>
</dbReference>
<dbReference type="Proteomes" id="UP001168990">
    <property type="component" value="Unassembled WGS sequence"/>
</dbReference>
<evidence type="ECO:0000313" key="2">
    <source>
        <dbReference type="EMBL" id="KAK0173785.1"/>
    </source>
</evidence>
<organism evidence="2 3">
    <name type="scientific">Microctonus aethiopoides</name>
    <dbReference type="NCBI Taxonomy" id="144406"/>
    <lineage>
        <taxon>Eukaryota</taxon>
        <taxon>Metazoa</taxon>
        <taxon>Ecdysozoa</taxon>
        <taxon>Arthropoda</taxon>
        <taxon>Hexapoda</taxon>
        <taxon>Insecta</taxon>
        <taxon>Pterygota</taxon>
        <taxon>Neoptera</taxon>
        <taxon>Endopterygota</taxon>
        <taxon>Hymenoptera</taxon>
        <taxon>Apocrita</taxon>
        <taxon>Ichneumonoidea</taxon>
        <taxon>Braconidae</taxon>
        <taxon>Euphorinae</taxon>
        <taxon>Microctonus</taxon>
    </lineage>
</organism>
<proteinExistence type="predicted"/>
<keyword evidence="3" id="KW-1185">Reference proteome</keyword>
<comment type="caution">
    <text evidence="2">The sequence shown here is derived from an EMBL/GenBank/DDBJ whole genome shotgun (WGS) entry which is preliminary data.</text>
</comment>
<dbReference type="Pfam" id="PF15868">
    <property type="entry name" value="MBF2"/>
    <property type="match status" value="1"/>
</dbReference>
<dbReference type="PANTHER" id="PTHR37685">
    <property type="entry name" value="GEO11136P1-RELATED"/>
    <property type="match status" value="1"/>
</dbReference>
<sequence>MISKCLLVLVVLATVAITTSIIPPYVFGLRADRLANKSHNLLVGSRRNGDRLVIQQYVIQSPGTSQFVTVRKTLNVNKYETITLIRALDQKTDGTGAYPSLVKGGPGTCNVTLEFKSQKNKSINFLVMIYAKK</sequence>
<accession>A0AA39KU28</accession>
<reference evidence="2" key="1">
    <citation type="journal article" date="2023" name="bioRxiv">
        <title>Scaffold-level genome assemblies of two parasitoid biocontrol wasps reveal the parthenogenesis mechanism and an associated novel virus.</title>
        <authorList>
            <person name="Inwood S."/>
            <person name="Skelly J."/>
            <person name="Guhlin J."/>
            <person name="Harrop T."/>
            <person name="Goldson S."/>
            <person name="Dearden P."/>
        </authorList>
    </citation>
    <scope>NUCLEOTIDE SEQUENCE</scope>
    <source>
        <strain evidence="2">Irish</strain>
        <tissue evidence="2">Whole body</tissue>
    </source>
</reference>
<protein>
    <recommendedName>
        <fullName evidence="4">Salivary secreted peptide</fullName>
    </recommendedName>
</protein>
<keyword evidence="1" id="KW-0732">Signal</keyword>
<dbReference type="AlphaFoldDB" id="A0AA39KU28"/>
<name>A0AA39KU28_9HYME</name>